<proteinExistence type="inferred from homology"/>
<dbReference type="GO" id="GO:0004065">
    <property type="term" value="F:arylsulfatase activity"/>
    <property type="evidence" value="ECO:0007669"/>
    <property type="project" value="TreeGrafter"/>
</dbReference>
<evidence type="ECO:0000313" key="4">
    <source>
        <dbReference type="Proteomes" id="UP000284395"/>
    </source>
</evidence>
<comment type="caution">
    <text evidence="3">The sequence shown here is derived from an EMBL/GenBank/DDBJ whole genome shotgun (WGS) entry which is preliminary data.</text>
</comment>
<dbReference type="Proteomes" id="UP000284395">
    <property type="component" value="Unassembled WGS sequence"/>
</dbReference>
<dbReference type="InterPro" id="IPR050738">
    <property type="entry name" value="Sulfatase"/>
</dbReference>
<dbReference type="OrthoDB" id="9803751at2"/>
<gene>
    <name evidence="3" type="ORF">D6851_16645</name>
</gene>
<evidence type="ECO:0000256" key="1">
    <source>
        <dbReference type="ARBA" id="ARBA00008779"/>
    </source>
</evidence>
<dbReference type="PANTHER" id="PTHR42693">
    <property type="entry name" value="ARYLSULFATASE FAMILY MEMBER"/>
    <property type="match status" value="1"/>
</dbReference>
<reference evidence="3 4" key="1">
    <citation type="submission" date="2018-09" db="EMBL/GenBank/DDBJ databases">
        <title>Altererythrobacter spongiae sp. nov., isolated from a marine sponge.</title>
        <authorList>
            <person name="Zhuang L."/>
            <person name="Luo L."/>
        </authorList>
    </citation>
    <scope>NUCLEOTIDE SEQUENCE [LARGE SCALE GENOMIC DNA]</scope>
    <source>
        <strain evidence="3 4">HN-Y73</strain>
    </source>
</reference>
<organism evidence="3 4">
    <name type="scientific">Altericroceibacterium spongiae</name>
    <dbReference type="NCBI Taxonomy" id="2320269"/>
    <lineage>
        <taxon>Bacteria</taxon>
        <taxon>Pseudomonadati</taxon>
        <taxon>Pseudomonadota</taxon>
        <taxon>Alphaproteobacteria</taxon>
        <taxon>Sphingomonadales</taxon>
        <taxon>Erythrobacteraceae</taxon>
        <taxon>Altericroceibacterium</taxon>
    </lineage>
</organism>
<keyword evidence="4" id="KW-1185">Reference proteome</keyword>
<dbReference type="Gene3D" id="3.40.720.10">
    <property type="entry name" value="Alkaline Phosphatase, subunit A"/>
    <property type="match status" value="1"/>
</dbReference>
<feature type="domain" description="Sulfatase N-terminal" evidence="2">
    <location>
        <begin position="39"/>
        <end position="136"/>
    </location>
</feature>
<dbReference type="AlphaFoldDB" id="A0A420EA73"/>
<dbReference type="EMBL" id="RAPF01000015">
    <property type="protein sequence ID" value="RKF17576.1"/>
    <property type="molecule type" value="Genomic_DNA"/>
</dbReference>
<dbReference type="SUPFAM" id="SSF53649">
    <property type="entry name" value="Alkaline phosphatase-like"/>
    <property type="match status" value="1"/>
</dbReference>
<sequence>MRMKKRDVLKSSLAALALGGPVTALRGQHYPESPSESHRNLLLITADDIDWSCLGFMTGQEGITPNLDRLAARSHRFRQMRTSSPICMPSRQAFMSGLRPHRNGGNGFFAMNEGTPTIASRLSDAGWFVGATHKISHMLPASSFPWNFKAEGKDRHPELHGAGLDLIIREARAIQTLVRQLQYQRSAPALL</sequence>
<comment type="similarity">
    <text evidence="1">Belongs to the sulfatase family.</text>
</comment>
<evidence type="ECO:0000313" key="3">
    <source>
        <dbReference type="EMBL" id="RKF17576.1"/>
    </source>
</evidence>
<name>A0A420EA73_9SPHN</name>
<dbReference type="Pfam" id="PF00884">
    <property type="entry name" value="Sulfatase"/>
    <property type="match status" value="1"/>
</dbReference>
<accession>A0A420EA73</accession>
<dbReference type="PANTHER" id="PTHR42693:SF33">
    <property type="entry name" value="ARYLSULFATASE"/>
    <property type="match status" value="1"/>
</dbReference>
<dbReference type="InterPro" id="IPR000917">
    <property type="entry name" value="Sulfatase_N"/>
</dbReference>
<protein>
    <recommendedName>
        <fullName evidence="2">Sulfatase N-terminal domain-containing protein</fullName>
    </recommendedName>
</protein>
<dbReference type="InterPro" id="IPR017850">
    <property type="entry name" value="Alkaline_phosphatase_core_sf"/>
</dbReference>
<evidence type="ECO:0000259" key="2">
    <source>
        <dbReference type="Pfam" id="PF00884"/>
    </source>
</evidence>